<dbReference type="Pfam" id="PF20773">
    <property type="entry name" value="InhA-like_MAM"/>
    <property type="match status" value="1"/>
</dbReference>
<feature type="chain" id="PRO_5039064408" evidence="1">
    <location>
        <begin position="26"/>
        <end position="705"/>
    </location>
</feature>
<dbReference type="AlphaFoldDB" id="A0A7Y0EFI9"/>
<reference evidence="2 3" key="2">
    <citation type="submission" date="2020-06" db="EMBL/GenBank/DDBJ databases">
        <title>Complete Genome Sequence of Clostridium muelleri sp. nov. P21T, an Acid-Alcohol Producing Acetogen Isolated from Old Hay.</title>
        <authorList>
            <person name="Duncan K.E."/>
            <person name="Tanner R.S."/>
        </authorList>
    </citation>
    <scope>NUCLEOTIDE SEQUENCE [LARGE SCALE GENOMIC DNA]</scope>
    <source>
        <strain evidence="2 3">P21</strain>
    </source>
</reference>
<comment type="caution">
    <text evidence="2">The sequence shown here is derived from an EMBL/GenBank/DDBJ whole genome shotgun (WGS) entry which is preliminary data.</text>
</comment>
<keyword evidence="1" id="KW-0732">Signal</keyword>
<dbReference type="Proteomes" id="UP000537131">
    <property type="component" value="Unassembled WGS sequence"/>
</dbReference>
<keyword evidence="3" id="KW-1185">Reference proteome</keyword>
<reference evidence="2 3" key="1">
    <citation type="submission" date="2020-04" db="EMBL/GenBank/DDBJ databases">
        <authorList>
            <person name="Doyle D.A."/>
        </authorList>
    </citation>
    <scope>NUCLEOTIDE SEQUENCE [LARGE SCALE GENOMIC DNA]</scope>
    <source>
        <strain evidence="2 3">P21</strain>
    </source>
</reference>
<evidence type="ECO:0000313" key="2">
    <source>
        <dbReference type="EMBL" id="NMM62559.1"/>
    </source>
</evidence>
<proteinExistence type="predicted"/>
<evidence type="ECO:0000313" key="3">
    <source>
        <dbReference type="Proteomes" id="UP000537131"/>
    </source>
</evidence>
<feature type="signal peptide" evidence="1">
    <location>
        <begin position="1"/>
        <end position="25"/>
    </location>
</feature>
<dbReference type="RefSeq" id="WP_169297164.1">
    <property type="nucleotide sequence ID" value="NZ_JABBNI010000014.1"/>
</dbReference>
<sequence>MNKKKISTLVLSGLLALGMIVTNGANPVSVKASTNDKYNTSRYGETLDVDPILKAQDTDPNGRAKVEQDILNSAKGINLNDTSAAKADTSNPNFTYDGGTKWFLAYDNVKGDYLKKFTLRSINDKVEVWVADDLSFGKGDSRPAHVVNQEQVDKLKNEFSNNILTKDTEFFGMPKSRTGSNAVLPGKLGLPKDYYVPVDGKERFMMLVDNFKDENYYDPSYPFYVAGFFSPTFASYLDRNIINIDSAKWDQRLASNDIYGTIAHEFQHLIHNDNDNGEETWINEGMSDFAQYLCGYGHNWGHVNYFLDHPENSLVQWDEYYNSKTGPETLGDYGQAYLFQLYLYDHFGKDFIKDLAKDTDHGIVSMNKMLAKYNTGIDFAELFRRFSVAVAIDSKDPGKGIYNFKSIDAKVNYAAAKEHEKLGVPAWGADYIKLDGGKDIKDILFNGVSFVRNPNPWQVANDPKGSSDKVIWGNKVDDNDNKIAFEADLTSVKNATLKFDNYYDIEETWDYGMVQVSTDEGKTWTSLANKNTRSEFSTNGRDSIKKNLPGFTGTNGSWNQEQFDLTPYVGKKVLICFRYMTDDGTTKQGWFIKNISIPEIGYKNSCDNTNNFADLEKILGQYADYQVTFINEKQDADKVTRMSYRVKSLNPFSLESSDAIKLKKSLTAHNNYMIIWYAAPTGKKGVADCDYKIIKKEPKQNKTNH</sequence>
<gene>
    <name evidence="2" type="ORF">HBE96_07610</name>
</gene>
<evidence type="ECO:0000256" key="1">
    <source>
        <dbReference type="SAM" id="SignalP"/>
    </source>
</evidence>
<dbReference type="EMBL" id="JABBNI010000014">
    <property type="protein sequence ID" value="NMM62559.1"/>
    <property type="molecule type" value="Genomic_DNA"/>
</dbReference>
<organism evidence="2 3">
    <name type="scientific">Clostridium muellerianum</name>
    <dbReference type="NCBI Taxonomy" id="2716538"/>
    <lineage>
        <taxon>Bacteria</taxon>
        <taxon>Bacillati</taxon>
        <taxon>Bacillota</taxon>
        <taxon>Clostridia</taxon>
        <taxon>Eubacteriales</taxon>
        <taxon>Clostridiaceae</taxon>
        <taxon>Clostridium</taxon>
    </lineage>
</organism>
<protein>
    <submittedName>
        <fullName evidence="2">Peptidase M6</fullName>
    </submittedName>
</protein>
<accession>A0A7Y0EFI9</accession>
<name>A0A7Y0EFI9_9CLOT</name>
<dbReference type="Gene3D" id="2.60.120.260">
    <property type="entry name" value="Galactose-binding domain-like"/>
    <property type="match status" value="1"/>
</dbReference>